<dbReference type="PANTHER" id="PTHR31304">
    <property type="entry name" value="LOB DOMAIN-CONTAINING PROTEIN 38"/>
    <property type="match status" value="1"/>
</dbReference>
<protein>
    <recommendedName>
        <fullName evidence="2">LOB domain-containing protein</fullName>
    </recommendedName>
</protein>
<dbReference type="Pfam" id="PF03195">
    <property type="entry name" value="LOB"/>
    <property type="match status" value="1"/>
</dbReference>
<dbReference type="EMBL" id="RCHU01000435">
    <property type="protein sequence ID" value="TKS05143.1"/>
    <property type="molecule type" value="Genomic_DNA"/>
</dbReference>
<evidence type="ECO:0000313" key="3">
    <source>
        <dbReference type="EMBL" id="TKS05143.1"/>
    </source>
</evidence>
<name>A0A4U5Q524_POPAL</name>
<dbReference type="AlphaFoldDB" id="A0A4U5Q524"/>
<proteinExistence type="inferred from homology"/>
<comment type="similarity">
    <text evidence="1">Belongs to the LOB domain-containing protein family.</text>
</comment>
<dbReference type="PANTHER" id="PTHR31304:SF62">
    <property type="entry name" value="LOB DOMAIN-CONTAINING PROTEIN"/>
    <property type="match status" value="1"/>
</dbReference>
<dbReference type="InterPro" id="IPR004883">
    <property type="entry name" value="LOB"/>
</dbReference>
<comment type="caution">
    <text evidence="3">The sequence shown here is derived from an EMBL/GenBank/DDBJ whole genome shotgun (WGS) entry which is preliminary data.</text>
</comment>
<reference evidence="3" key="1">
    <citation type="submission" date="2018-10" db="EMBL/GenBank/DDBJ databases">
        <title>Population genomic analysis revealed the cold adaptation of white poplar.</title>
        <authorList>
            <person name="Liu Y.-J."/>
        </authorList>
    </citation>
    <scope>NUCLEOTIDE SEQUENCE [LARGE SCALE GENOMIC DNA]</scope>
    <source>
        <strain evidence="3">PAL-ZL1</strain>
    </source>
</reference>
<dbReference type="PROSITE" id="PS50891">
    <property type="entry name" value="LOB"/>
    <property type="match status" value="1"/>
</dbReference>
<gene>
    <name evidence="3" type="ORF">D5086_0000132400</name>
</gene>
<organism evidence="3">
    <name type="scientific">Populus alba</name>
    <name type="common">White poplar</name>
    <dbReference type="NCBI Taxonomy" id="43335"/>
    <lineage>
        <taxon>Eukaryota</taxon>
        <taxon>Viridiplantae</taxon>
        <taxon>Streptophyta</taxon>
        <taxon>Embryophyta</taxon>
        <taxon>Tracheophyta</taxon>
        <taxon>Spermatophyta</taxon>
        <taxon>Magnoliopsida</taxon>
        <taxon>eudicotyledons</taxon>
        <taxon>Gunneridae</taxon>
        <taxon>Pentapetalae</taxon>
        <taxon>rosids</taxon>
        <taxon>fabids</taxon>
        <taxon>Malpighiales</taxon>
        <taxon>Salicaceae</taxon>
        <taxon>Saliceae</taxon>
        <taxon>Populus</taxon>
    </lineage>
</organism>
<dbReference type="GO" id="GO:0010468">
    <property type="term" value="P:regulation of gene expression"/>
    <property type="evidence" value="ECO:0007669"/>
    <property type="project" value="TreeGrafter"/>
</dbReference>
<sequence length="207" mass="22786">MSCNGCRILRKGCSEDCVLRQCIEWINSPQAQANATVFVAKFFGRAGLMSFISSVPKSQGPSLFRSLLFEAVGRTVNPVSGAVGLLWTGNWHVCQKAVMTVLRRGTVEPQPELEGGVFGPEFDNVSECDSFRPPADHVSSGSKTLKRKRDVDAAKRGLMRTDLDLCLMYQRVDTPPEESEITTLESDSGNNCRFHDGGEPKLLRLFA</sequence>
<accession>A0A4U5Q524</accession>
<feature type="domain" description="LOB" evidence="2">
    <location>
        <begin position="1"/>
        <end position="107"/>
    </location>
</feature>
<evidence type="ECO:0000259" key="2">
    <source>
        <dbReference type="PROSITE" id="PS50891"/>
    </source>
</evidence>
<evidence type="ECO:0000256" key="1">
    <source>
        <dbReference type="ARBA" id="ARBA00005474"/>
    </source>
</evidence>
<dbReference type="STRING" id="43335.A0A4U5Q524"/>